<evidence type="ECO:0000259" key="2">
    <source>
        <dbReference type="Pfam" id="PF00465"/>
    </source>
</evidence>
<dbReference type="EMBL" id="NHON01000001">
    <property type="protein sequence ID" value="OWJ69250.1"/>
    <property type="molecule type" value="Genomic_DNA"/>
</dbReference>
<keyword evidence="1" id="KW-0560">Oxidoreductase</keyword>
<dbReference type="Pfam" id="PF00465">
    <property type="entry name" value="Fe-ADH"/>
    <property type="match status" value="1"/>
</dbReference>
<evidence type="ECO:0000256" key="1">
    <source>
        <dbReference type="ARBA" id="ARBA00023002"/>
    </source>
</evidence>
<keyword evidence="4" id="KW-1185">Reference proteome</keyword>
<dbReference type="GO" id="GO:0046872">
    <property type="term" value="F:metal ion binding"/>
    <property type="evidence" value="ECO:0007669"/>
    <property type="project" value="InterPro"/>
</dbReference>
<sequence>MNRLTCLPQEAVVWGGDVLAGTLARLGEHGFERPIVFTVGALEEMERRLVRPHLQGSVGSLSAFEAHAPDTSIRRGLQACIDAGAGSIVAYGGGSVLDAAKAVSHLHHQRTGRFLPIAALPTTLSGSEFSHYFGITETSGPQRFKRSYAVRETVPRVVVLDPVLLTGTPRSLLLSSTIKGIDHAVEGMRRVAADHPHAIMAARGVQRFFAILERWPETLEVREALESGAVTMGDLLGLQLSAWHCYFFPASVIYGLSHRIGHVLGGTFGLPHSLTSCITLAPVIRACARLYGDRLGLFAPGASTGEAPALLADRIARLVATLGLPDRIGLFNLDRARLPEVATLLKQSYPNEVGDLGTNAESRLDRLLEELW</sequence>
<protein>
    <submittedName>
        <fullName evidence="3">Alcohol dehydrogenase</fullName>
    </submittedName>
</protein>
<reference evidence="4" key="1">
    <citation type="submission" date="2017-05" db="EMBL/GenBank/DDBJ databases">
        <authorList>
            <person name="Macchi M."/>
            <person name="Festa S."/>
            <person name="Coppotelli B.M."/>
            <person name="Morelli I.S."/>
        </authorList>
    </citation>
    <scope>NUCLEOTIDE SEQUENCE [LARGE SCALE GENOMIC DNA]</scope>
    <source>
        <strain evidence="4">I</strain>
    </source>
</reference>
<evidence type="ECO:0000313" key="4">
    <source>
        <dbReference type="Proteomes" id="UP000196655"/>
    </source>
</evidence>
<dbReference type="AlphaFoldDB" id="A0A211ZVF3"/>
<dbReference type="OrthoDB" id="9815791at2"/>
<organism evidence="3 4">
    <name type="scientific">Inquilinus limosus</name>
    <dbReference type="NCBI Taxonomy" id="171674"/>
    <lineage>
        <taxon>Bacteria</taxon>
        <taxon>Pseudomonadati</taxon>
        <taxon>Pseudomonadota</taxon>
        <taxon>Alphaproteobacteria</taxon>
        <taxon>Rhodospirillales</taxon>
        <taxon>Rhodospirillaceae</taxon>
        <taxon>Inquilinus</taxon>
    </lineage>
</organism>
<dbReference type="Proteomes" id="UP000196655">
    <property type="component" value="Unassembled WGS sequence"/>
</dbReference>
<dbReference type="InterPro" id="IPR001670">
    <property type="entry name" value="ADH_Fe/GldA"/>
</dbReference>
<dbReference type="InterPro" id="IPR039697">
    <property type="entry name" value="Alcohol_dehydrogenase_Fe"/>
</dbReference>
<dbReference type="RefSeq" id="WP_088149050.1">
    <property type="nucleotide sequence ID" value="NZ_NHON01000001.1"/>
</dbReference>
<dbReference type="SUPFAM" id="SSF56796">
    <property type="entry name" value="Dehydroquinate synthase-like"/>
    <property type="match status" value="1"/>
</dbReference>
<dbReference type="GO" id="GO:0004022">
    <property type="term" value="F:alcohol dehydrogenase (NAD+) activity"/>
    <property type="evidence" value="ECO:0007669"/>
    <property type="project" value="TreeGrafter"/>
</dbReference>
<gene>
    <name evidence="3" type="ORF">BWR60_00505</name>
</gene>
<accession>A0A211ZVF3</accession>
<proteinExistence type="predicted"/>
<evidence type="ECO:0000313" key="3">
    <source>
        <dbReference type="EMBL" id="OWJ69250.1"/>
    </source>
</evidence>
<comment type="caution">
    <text evidence="3">The sequence shown here is derived from an EMBL/GenBank/DDBJ whole genome shotgun (WGS) entry which is preliminary data.</text>
</comment>
<dbReference type="Gene3D" id="1.20.1090.10">
    <property type="entry name" value="Dehydroquinate synthase-like - alpha domain"/>
    <property type="match status" value="1"/>
</dbReference>
<feature type="domain" description="Alcohol dehydrogenase iron-type/glycerol dehydrogenase GldA" evidence="2">
    <location>
        <begin position="13"/>
        <end position="162"/>
    </location>
</feature>
<name>A0A211ZVF3_9PROT</name>
<dbReference type="Gene3D" id="3.40.50.1970">
    <property type="match status" value="1"/>
</dbReference>
<dbReference type="PANTHER" id="PTHR11496:SF97">
    <property type="entry name" value="ALCOHOL DEHYDROGENASE IRON-TYPE_GLYCEROL DEHYDROGENASE GLDA DOMAIN-CONTAINING PROTEIN"/>
    <property type="match status" value="1"/>
</dbReference>
<dbReference type="PANTHER" id="PTHR11496">
    <property type="entry name" value="ALCOHOL DEHYDROGENASE"/>
    <property type="match status" value="1"/>
</dbReference>